<accession>A0ABD2B0V1</accession>
<gene>
    <name evidence="1" type="ORF">V1478_006770</name>
</gene>
<comment type="caution">
    <text evidence="1">The sequence shown here is derived from an EMBL/GenBank/DDBJ whole genome shotgun (WGS) entry which is preliminary data.</text>
</comment>
<evidence type="ECO:0000313" key="1">
    <source>
        <dbReference type="EMBL" id="KAL2726492.1"/>
    </source>
</evidence>
<sequence>MKDSVPKIYNRSNKKWTLLFPGLTLMLGGDHGYAKPLNSEDVESLLPATPQTKNETVAAIVQDPVVKNAVQYAVGNGSLSGLVVKKNVVIIPANTPDQILSHRQQIFVAPTSHLEDIRKNITEDLQTETEPPEDNQSEESILMYQPLIEDDANEESENTWSLENYATTLSNDPIEDRNDTYDKLKAILPSIQPQVEMPEGTVTQKINISKFAEKDIPIPVVAVLDPSKETNDKIESSIVALLPNVNPTIEDDRLNYLNANREEIRRDVQEYIDESSLNITPEIWKRSLESEVEVGSSPTTYDPQIKNLDYLTPGKFNLPTIILVPRNADSPYLWGTKDNKNDPSKDNEEDMSTAEDIIFRPLFRFRQESHHRSDAYSDRRYNSYQNYDSYPRRRYRPRYSDDYY</sequence>
<name>A0ABD2B0V1_VESSQ</name>
<organism evidence="1 2">
    <name type="scientific">Vespula squamosa</name>
    <name type="common">Southern yellow jacket</name>
    <name type="synonym">Wasp</name>
    <dbReference type="NCBI Taxonomy" id="30214"/>
    <lineage>
        <taxon>Eukaryota</taxon>
        <taxon>Metazoa</taxon>
        <taxon>Ecdysozoa</taxon>
        <taxon>Arthropoda</taxon>
        <taxon>Hexapoda</taxon>
        <taxon>Insecta</taxon>
        <taxon>Pterygota</taxon>
        <taxon>Neoptera</taxon>
        <taxon>Endopterygota</taxon>
        <taxon>Hymenoptera</taxon>
        <taxon>Apocrita</taxon>
        <taxon>Aculeata</taxon>
        <taxon>Vespoidea</taxon>
        <taxon>Vespidae</taxon>
        <taxon>Vespinae</taxon>
        <taxon>Vespula</taxon>
    </lineage>
</organism>
<keyword evidence="2" id="KW-1185">Reference proteome</keyword>
<dbReference type="AlphaFoldDB" id="A0ABD2B0V1"/>
<reference evidence="1 2" key="1">
    <citation type="journal article" date="2024" name="Ann. Entomol. Soc. Am.">
        <title>Genomic analyses of the southern and eastern yellowjacket wasps (Hymenoptera: Vespidae) reveal evolutionary signatures of social life.</title>
        <authorList>
            <person name="Catto M.A."/>
            <person name="Caine P.B."/>
            <person name="Orr S.E."/>
            <person name="Hunt B.G."/>
            <person name="Goodisman M.A.D."/>
        </authorList>
    </citation>
    <scope>NUCLEOTIDE SEQUENCE [LARGE SCALE GENOMIC DNA]</scope>
    <source>
        <strain evidence="1">233</strain>
        <tissue evidence="1">Head and thorax</tissue>
    </source>
</reference>
<dbReference type="Proteomes" id="UP001607302">
    <property type="component" value="Unassembled WGS sequence"/>
</dbReference>
<protein>
    <submittedName>
        <fullName evidence="1">Uncharacterized protein</fullName>
    </submittedName>
</protein>
<evidence type="ECO:0000313" key="2">
    <source>
        <dbReference type="Proteomes" id="UP001607302"/>
    </source>
</evidence>
<proteinExistence type="predicted"/>
<dbReference type="EMBL" id="JAUDFV010000133">
    <property type="protein sequence ID" value="KAL2726492.1"/>
    <property type="molecule type" value="Genomic_DNA"/>
</dbReference>